<evidence type="ECO:0000256" key="1">
    <source>
        <dbReference type="ARBA" id="ARBA00022737"/>
    </source>
</evidence>
<comment type="caution">
    <text evidence="3">The sequence shown here is derived from an EMBL/GenBank/DDBJ whole genome shotgun (WGS) entry which is preliminary data.</text>
</comment>
<sequence>MSLNTAHEGYEYQDLLTSYFILQEILNENNSTFKIDTKEYEKDKFDDLTITNQLGIFKKQIKYSNEIINKQLEKEILSQDTDYGLVLDKLFHSWNDHPNKDNCKVRICLAWQEPIDELKDVLKQYFAQSSFLSHTTQIYQVDIDKLWPHGQEPINSWRRFRQQSQNIDRQDFQAFCNHLIIETNFPKQSSDRSFSGQLETIVLEQITKLGIGEFPNHKITPIDFALRLMELIRKSRSRGFEIQTQDIFKELNIQTDYGSIEQVFPIDEQKNIKTEDIVLQIKNVLNNESRIILTGEPGSGKSWLIQNLQNELKDSGLKVVKHYCYTELQDKQIKNRITVNIFYGNLINDILTFFPKLIKKKQQRYASNLNELNNLLENIEQETLLIIDGLDHIDRVLEFNRNDLTLSDIEIIKAITKLKTSDKVKILIVSQPIESLHQLSDYKKTEIPSWQKTDILEYFIKTDTEDFEIIKDKSLSDSLLEKSNGNPLYLSYLIEEIKNVSTITEKFINSLPAYSYNLKEYYQYLLNKLSFDAIVPQVLSGANFSLSINELKEITGQGKKVNDAIQMLSPILKENHLSGGFIIYHESFRRFIIEKLKEDEIDIKYAIFKPLIEWFKTQDFYDFPKAYHFYFQLLYDNQDFEIILNFLNNDFITNSIYAGYSFDAVKHNYRYLAQSAIKQKNFPKLVQASEINKVLSSTEHIYEEGFSVYLSALGYLKGFKTLADYLTFERKPTLPLLLGLKACYLCDQNQQPAPWELYFEYFDNSEILVSDFKYYIRGLLIFKDTETLIKIANEILNNYPQYIKSFKNELLDYKDNEYIDELKSIDKVFDEVINYVPSINGNLDLIDLAQKLLEKNHIYEDDLPLLESFFIEIENNINDKNLILEIIQLFKANNWFYNWIIYYIKIKSLQGKSIISDDDIKNAFNYLIYDTEPFKGEPRTCDLYSAENFIYESIATGLKFIKNEELWSKIIELLIKLSNETTTGLRKSLGGPLTTDKLFHILDENANDINREKVIQVFERLISEKQDYHLHSYIAEYHFRLSKQYSIIGEAQKANSNYREGIKFFFGYTSWKDISLEDVINSIENLSKFDNKLGYSNLKKLKSLVDAVSSHTSGKGTKHFPIEWFQKFLNINFHDASKYLLSQLIQESYNWVHEDQLKCLLIEADGQINPIIELFIYRTFPLELSERFLTYGLTLVEKTKLIESNLSKNLLTHLLVKLKNRKSSESNGFSSDFIQTLNRVLIGFNVDNLEININSLQQKKEKYYEQGKKPEIIKLNIIPREKLSDMTIQEQIEYFSKNKVEKNDLLSLYYYFQDIENLTPEIKELINVIVEKHEDYPKNKDLDLAVIFSQENDISAYYWICQFIYEKGDWWQCLNNTQAFKEGYSLNSELCTKSIIELSNKFLEIGFNRSFSSNLLNALIEVGYSSDVIREMWNTLYTATEYRLPAQPKIDWNELLSDELDMDIEEILICILFTRFKSNTTERHHWTLSGLLYLYQLCPEKMIKPTKRFLRNKSNFLTVNLLLILEIIYDISKNDSEYHKNFIDELNSIYPSNYYLIDFIIAQLLSKNQIFIANSSNLSIPVNPNSVNVFKATNYRNEILCDNNLDFQTIVGKYKSSFRKKYGDNLKVLGNSSLEKYVKNIYSDHYLLELINQEFYNELNYCNNKAKLYDSIKVDYKTIVAQINSYNQRPLDIDKPSSITVNWEKRDVINSEWIRLGYIEYEFFEVDYNNHKQYKVFEGIVFENNIRKTCPFSRYRLFPQHIWENVGLDDYDEFLCMCLVQEFDTLENYKILWLNPTIINRLQIKVNDPIYGLSASNDKEEVVLKYSYWSCDYVGDGEIGGISDEIPKLEGGELICRKDYFQKICKLYQNKKPYSYRLKVG</sequence>
<dbReference type="Gene3D" id="3.40.50.300">
    <property type="entry name" value="P-loop containing nucleotide triphosphate hydrolases"/>
    <property type="match status" value="1"/>
</dbReference>
<proteinExistence type="predicted"/>
<dbReference type="InterPro" id="IPR056884">
    <property type="entry name" value="NPHP3-like_N"/>
</dbReference>
<name>A0A844H207_9CHRO</name>
<protein>
    <submittedName>
        <fullName evidence="3">NACHT domain-containing protein</fullName>
    </submittedName>
</protein>
<keyword evidence="1" id="KW-0677">Repeat</keyword>
<reference evidence="3 4" key="1">
    <citation type="submission" date="2019-11" db="EMBL/GenBank/DDBJ databases">
        <title>Isolation of a new High Light Tolerant Cyanobacteria.</title>
        <authorList>
            <person name="Dobson Z."/>
            <person name="Vaughn N."/>
            <person name="Vaughn M."/>
            <person name="Fromme P."/>
            <person name="Mazor Y."/>
        </authorList>
    </citation>
    <scope>NUCLEOTIDE SEQUENCE [LARGE SCALE GENOMIC DNA]</scope>
    <source>
        <strain evidence="3 4">0216</strain>
    </source>
</reference>
<dbReference type="InterPro" id="IPR007111">
    <property type="entry name" value="NACHT_NTPase"/>
</dbReference>
<organism evidence="3 4">
    <name type="scientific">Cyanobacterium aponinum 0216</name>
    <dbReference type="NCBI Taxonomy" id="2676140"/>
    <lineage>
        <taxon>Bacteria</taxon>
        <taxon>Bacillati</taxon>
        <taxon>Cyanobacteriota</taxon>
        <taxon>Cyanophyceae</taxon>
        <taxon>Oscillatoriophycideae</taxon>
        <taxon>Chroococcales</taxon>
        <taxon>Geminocystaceae</taxon>
        <taxon>Cyanobacterium</taxon>
    </lineage>
</organism>
<dbReference type="PANTHER" id="PTHR10039">
    <property type="entry name" value="AMELOGENIN"/>
    <property type="match status" value="1"/>
</dbReference>
<dbReference type="Proteomes" id="UP000437131">
    <property type="component" value="Unassembled WGS sequence"/>
</dbReference>
<gene>
    <name evidence="3" type="ORF">GGC33_15820</name>
</gene>
<feature type="domain" description="NACHT" evidence="2">
    <location>
        <begin position="289"/>
        <end position="393"/>
    </location>
</feature>
<evidence type="ECO:0000313" key="4">
    <source>
        <dbReference type="Proteomes" id="UP000437131"/>
    </source>
</evidence>
<evidence type="ECO:0000313" key="3">
    <source>
        <dbReference type="EMBL" id="MTF40385.1"/>
    </source>
</evidence>
<dbReference type="InterPro" id="IPR027417">
    <property type="entry name" value="P-loop_NTPase"/>
</dbReference>
<dbReference type="EMBL" id="WMIA01000027">
    <property type="protein sequence ID" value="MTF40385.1"/>
    <property type="molecule type" value="Genomic_DNA"/>
</dbReference>
<dbReference type="SUPFAM" id="SSF52540">
    <property type="entry name" value="P-loop containing nucleoside triphosphate hydrolases"/>
    <property type="match status" value="1"/>
</dbReference>
<dbReference type="PROSITE" id="PS50837">
    <property type="entry name" value="NACHT"/>
    <property type="match status" value="1"/>
</dbReference>
<dbReference type="Pfam" id="PF24883">
    <property type="entry name" value="NPHP3_N"/>
    <property type="match status" value="1"/>
</dbReference>
<evidence type="ECO:0000259" key="2">
    <source>
        <dbReference type="PROSITE" id="PS50837"/>
    </source>
</evidence>
<dbReference type="RefSeq" id="WP_155084577.1">
    <property type="nucleotide sequence ID" value="NZ_WMIA01000027.1"/>
</dbReference>
<accession>A0A844H207</accession>